<organism evidence="1 2">
    <name type="scientific">Leisingera aquaemixtae</name>
    <dbReference type="NCBI Taxonomy" id="1396826"/>
    <lineage>
        <taxon>Bacteria</taxon>
        <taxon>Pseudomonadati</taxon>
        <taxon>Pseudomonadota</taxon>
        <taxon>Alphaproteobacteria</taxon>
        <taxon>Rhodobacterales</taxon>
        <taxon>Roseobacteraceae</taxon>
        <taxon>Leisingera</taxon>
    </lineage>
</organism>
<dbReference type="Proteomes" id="UP000051326">
    <property type="component" value="Unassembled WGS sequence"/>
</dbReference>
<gene>
    <name evidence="1" type="ORF">PHA8399_01995</name>
</gene>
<evidence type="ECO:0000313" key="1">
    <source>
        <dbReference type="EMBL" id="CUH99869.1"/>
    </source>
</evidence>
<dbReference type="RefSeq" id="WP_058285982.1">
    <property type="nucleotide sequence ID" value="NZ_CYSR01000021.1"/>
</dbReference>
<dbReference type="Pfam" id="PF08811">
    <property type="entry name" value="DUF1800"/>
    <property type="match status" value="1"/>
</dbReference>
<dbReference type="AlphaFoldDB" id="A0A0P1H9H3"/>
<dbReference type="EMBL" id="CYSR01000021">
    <property type="protein sequence ID" value="CUH99869.1"/>
    <property type="molecule type" value="Genomic_DNA"/>
</dbReference>
<accession>A0A0P1H9H3</accession>
<evidence type="ECO:0008006" key="3">
    <source>
        <dbReference type="Google" id="ProtNLM"/>
    </source>
</evidence>
<evidence type="ECO:0000313" key="2">
    <source>
        <dbReference type="Proteomes" id="UP000051326"/>
    </source>
</evidence>
<reference evidence="1 2" key="1">
    <citation type="submission" date="2015-09" db="EMBL/GenBank/DDBJ databases">
        <authorList>
            <consortium name="Swine Surveillance"/>
        </authorList>
    </citation>
    <scope>NUCLEOTIDE SEQUENCE [LARGE SCALE GENOMIC DNA]</scope>
    <source>
        <strain evidence="1 2">CECT 8399</strain>
    </source>
</reference>
<protein>
    <recommendedName>
        <fullName evidence="3">DUF1800 domain-containing protein</fullName>
    </recommendedName>
</protein>
<name>A0A0P1H9H3_9RHOB</name>
<dbReference type="STRING" id="1396826.PHA8399_01995"/>
<dbReference type="InterPro" id="IPR014917">
    <property type="entry name" value="DUF1800"/>
</dbReference>
<proteinExistence type="predicted"/>
<sequence length="461" mass="50567">MQFDGDLAEIRFGAGLSPAVAPPESAAEMLSRLQGPDEMAQQFPVSRFEDAVTGAAAFRRLRRQRRQLDGKPGYEAADKAYREFRRAQNHDRYGWHGQRLLRHVRTRDGLRERLVLFWADHFTAQGKSGPTRVLAAPYAESVIRPHVSGRFEDMLIAAATSPLMLMYLDQNLSAGPGSRAAARRKRLSGLNENLAREVLELHTLGVDGPYSQADVRQLAELFTGLTVSREDAFVFHPGMAEPGPETVLGKTYGGGKPELEQVLSALRDLARHPATAQHIARKLVVHFLSDTPDPALVSHVAARFQDSGGDLVQVYAALLEHPAAWEPQLRNVKPPFDYVASACRALALPETRVAGLRPGQLNRLLLAPLTPMGQRWEFSGGPDGWPEEDAAWVTPQALAARLRWAMAAPRRLVQPLPDPRGFAAAALGGFANERVMFAARAAETEAEGVGLILASPAFQRR</sequence>